<dbReference type="PIRSF" id="PIRSF006293">
    <property type="entry name" value="ExsB"/>
    <property type="match status" value="1"/>
</dbReference>
<dbReference type="Gene3D" id="3.40.50.620">
    <property type="entry name" value="HUPs"/>
    <property type="match status" value="1"/>
</dbReference>
<evidence type="ECO:0000256" key="9">
    <source>
        <dbReference type="ARBA" id="ARBA00039149"/>
    </source>
</evidence>
<evidence type="ECO:0000256" key="1">
    <source>
        <dbReference type="ARBA" id="ARBA00005061"/>
    </source>
</evidence>
<dbReference type="FunCoup" id="E6W4G1">
    <property type="interactions" value="162"/>
</dbReference>
<dbReference type="PANTHER" id="PTHR42914:SF1">
    <property type="entry name" value="7-CYANO-7-DEAZAGUANINE SYNTHASE"/>
    <property type="match status" value="1"/>
</dbReference>
<dbReference type="RefSeq" id="WP_013505816.1">
    <property type="nucleotide sequence ID" value="NC_014836.1"/>
</dbReference>
<evidence type="ECO:0000256" key="3">
    <source>
        <dbReference type="ARBA" id="ARBA00022723"/>
    </source>
</evidence>
<organism evidence="11 12">
    <name type="scientific">Desulfurispirillum indicum (strain ATCC BAA-1389 / DSM 22839 / S5)</name>
    <dbReference type="NCBI Taxonomy" id="653733"/>
    <lineage>
        <taxon>Bacteria</taxon>
        <taxon>Pseudomonadati</taxon>
        <taxon>Chrysiogenota</taxon>
        <taxon>Chrysiogenia</taxon>
        <taxon>Chrysiogenales</taxon>
        <taxon>Chrysiogenaceae</taxon>
        <taxon>Desulfurispirillum</taxon>
    </lineage>
</organism>
<dbReference type="eggNOG" id="COG0603">
    <property type="taxonomic scope" value="Bacteria"/>
</dbReference>
<comment type="catalytic activity">
    <reaction evidence="10">
        <text>7-carboxy-7-carbaguanine + NH4(+) + 2 ATP = 7-cyano-7-carbaguanine + 2 AMP + 2 diphosphate + 2 H(+)</text>
        <dbReference type="Rhea" id="RHEA:27982"/>
        <dbReference type="ChEBI" id="CHEBI:15378"/>
        <dbReference type="ChEBI" id="CHEBI:28938"/>
        <dbReference type="ChEBI" id="CHEBI:30616"/>
        <dbReference type="ChEBI" id="CHEBI:33019"/>
        <dbReference type="ChEBI" id="CHEBI:45075"/>
        <dbReference type="ChEBI" id="CHEBI:61036"/>
        <dbReference type="ChEBI" id="CHEBI:456215"/>
        <dbReference type="EC" id="6.3.4.20"/>
    </reaction>
</comment>
<dbReference type="GO" id="GO:0005524">
    <property type="term" value="F:ATP binding"/>
    <property type="evidence" value="ECO:0007669"/>
    <property type="project" value="UniProtKB-KW"/>
</dbReference>
<name>E6W4G1_DESIS</name>
<evidence type="ECO:0000256" key="8">
    <source>
        <dbReference type="ARBA" id="ARBA00037993"/>
    </source>
</evidence>
<evidence type="ECO:0000256" key="10">
    <source>
        <dbReference type="ARBA" id="ARBA00047890"/>
    </source>
</evidence>
<proteinExistence type="inferred from homology"/>
<dbReference type="EC" id="6.3.4.20" evidence="9"/>
<dbReference type="CDD" id="cd01995">
    <property type="entry name" value="QueC-like"/>
    <property type="match status" value="1"/>
</dbReference>
<evidence type="ECO:0000256" key="2">
    <source>
        <dbReference type="ARBA" id="ARBA00022598"/>
    </source>
</evidence>
<dbReference type="SUPFAM" id="SSF52402">
    <property type="entry name" value="Adenine nucleotide alpha hydrolases-like"/>
    <property type="match status" value="1"/>
</dbReference>
<protein>
    <recommendedName>
        <fullName evidence="9">7-cyano-7-deazaguanine synthase</fullName>
        <ecNumber evidence="9">6.3.4.20</ecNumber>
    </recommendedName>
</protein>
<dbReference type="InterPro" id="IPR014729">
    <property type="entry name" value="Rossmann-like_a/b/a_fold"/>
</dbReference>
<evidence type="ECO:0000256" key="5">
    <source>
        <dbReference type="ARBA" id="ARBA00022785"/>
    </source>
</evidence>
<dbReference type="EMBL" id="CP002432">
    <property type="protein sequence ID" value="ADU65935.1"/>
    <property type="molecule type" value="Genomic_DNA"/>
</dbReference>
<keyword evidence="6" id="KW-0862">Zinc</keyword>
<dbReference type="NCBIfam" id="TIGR00364">
    <property type="entry name" value="7-cyano-7-deazaguanine synthase QueC"/>
    <property type="match status" value="1"/>
</dbReference>
<dbReference type="Proteomes" id="UP000002572">
    <property type="component" value="Chromosome"/>
</dbReference>
<dbReference type="Pfam" id="PF06508">
    <property type="entry name" value="QueC"/>
    <property type="match status" value="1"/>
</dbReference>
<keyword evidence="12" id="KW-1185">Reference proteome</keyword>
<accession>E6W4G1</accession>
<dbReference type="GO" id="GO:0046872">
    <property type="term" value="F:metal ion binding"/>
    <property type="evidence" value="ECO:0007669"/>
    <property type="project" value="UniProtKB-KW"/>
</dbReference>
<evidence type="ECO:0000313" key="12">
    <source>
        <dbReference type="Proteomes" id="UP000002572"/>
    </source>
</evidence>
<evidence type="ECO:0000256" key="4">
    <source>
        <dbReference type="ARBA" id="ARBA00022741"/>
    </source>
</evidence>
<comment type="pathway">
    <text evidence="1">Purine metabolism; 7-cyano-7-deazaguanine biosynthesis.</text>
</comment>
<dbReference type="HOGENOM" id="CLU_081854_1_0_0"/>
<dbReference type="KEGG" id="din:Selin_1200"/>
<keyword evidence="3" id="KW-0479">Metal-binding</keyword>
<evidence type="ECO:0000256" key="7">
    <source>
        <dbReference type="ARBA" id="ARBA00022840"/>
    </source>
</evidence>
<dbReference type="STRING" id="653733.Selin_1200"/>
<keyword evidence="5" id="KW-0671">Queuosine biosynthesis</keyword>
<evidence type="ECO:0000256" key="6">
    <source>
        <dbReference type="ARBA" id="ARBA00022833"/>
    </source>
</evidence>
<dbReference type="PANTHER" id="PTHR42914">
    <property type="entry name" value="7-CYANO-7-DEAZAGUANINE SYNTHASE"/>
    <property type="match status" value="1"/>
</dbReference>
<dbReference type="InParanoid" id="E6W4G1"/>
<sequence>MKPSAVALLSGGMDSTCALLKYLHDGGVVRHALTMAYGQLAQEKEIAAAAAICDHLGIPHETVELPFLARLSNSSLNRGTIPENIDINDTRQSEQSARSVWVPNRNGLFINIAAVFAESMGCQHIITGFNVEEAQTFPDNSRDFLMAANGALHFSTLDTLFVVSGTIDMDKKEIAGYLMRNAFPMELIWSCYKGEEVPCGTCESCLRMKRAIEEAQ</sequence>
<dbReference type="AlphaFoldDB" id="E6W4G1"/>
<keyword evidence="4" id="KW-0547">Nucleotide-binding</keyword>
<dbReference type="InterPro" id="IPR018317">
    <property type="entry name" value="QueC"/>
</dbReference>
<keyword evidence="7" id="KW-0067">ATP-binding</keyword>
<dbReference type="OrthoDB" id="9789567at2"/>
<gene>
    <name evidence="11" type="ordered locus">Selin_1200</name>
</gene>
<reference evidence="11 12" key="1">
    <citation type="submission" date="2010-12" db="EMBL/GenBank/DDBJ databases">
        <title>Complete sequence of Desulfurispirillum indicum S5.</title>
        <authorList>
            <consortium name="US DOE Joint Genome Institute"/>
            <person name="Lucas S."/>
            <person name="Copeland A."/>
            <person name="Lapidus A."/>
            <person name="Cheng J.-F."/>
            <person name="Goodwin L."/>
            <person name="Pitluck S."/>
            <person name="Chertkov O."/>
            <person name="Held B."/>
            <person name="Detter J.C."/>
            <person name="Han C."/>
            <person name="Tapia R."/>
            <person name="Land M."/>
            <person name="Hauser L."/>
            <person name="Kyrpides N."/>
            <person name="Ivanova N."/>
            <person name="Mikhailova N."/>
            <person name="Haggblom M."/>
            <person name="Rauschenbach I."/>
            <person name="Bini E."/>
            <person name="Woyke T."/>
        </authorList>
    </citation>
    <scope>NUCLEOTIDE SEQUENCE [LARGE SCALE GENOMIC DNA]</scope>
    <source>
        <strain evidence="12">ATCC BAA-1389 / DSM 22839 / S5</strain>
    </source>
</reference>
<dbReference type="GO" id="GO:0016874">
    <property type="term" value="F:ligase activity"/>
    <property type="evidence" value="ECO:0007669"/>
    <property type="project" value="UniProtKB-KW"/>
</dbReference>
<evidence type="ECO:0000313" key="11">
    <source>
        <dbReference type="EMBL" id="ADU65935.1"/>
    </source>
</evidence>
<dbReference type="GO" id="GO:0008616">
    <property type="term" value="P:tRNA queuosine(34) biosynthetic process"/>
    <property type="evidence" value="ECO:0007669"/>
    <property type="project" value="UniProtKB-KW"/>
</dbReference>
<keyword evidence="2" id="KW-0436">Ligase</keyword>
<comment type="similarity">
    <text evidence="8">Belongs to the QueC family.</text>
</comment>